<dbReference type="RefSeq" id="XP_024723004.1">
    <property type="nucleotide sequence ID" value="XM_024863550.1"/>
</dbReference>
<gene>
    <name evidence="3" type="ORF">M430DRAFT_16902</name>
</gene>
<organism evidence="3 4">
    <name type="scientific">Amorphotheca resinae ATCC 22711</name>
    <dbReference type="NCBI Taxonomy" id="857342"/>
    <lineage>
        <taxon>Eukaryota</taxon>
        <taxon>Fungi</taxon>
        <taxon>Dikarya</taxon>
        <taxon>Ascomycota</taxon>
        <taxon>Pezizomycotina</taxon>
        <taxon>Leotiomycetes</taxon>
        <taxon>Helotiales</taxon>
        <taxon>Amorphothecaceae</taxon>
        <taxon>Amorphotheca</taxon>
    </lineage>
</organism>
<evidence type="ECO:0000256" key="1">
    <source>
        <dbReference type="SAM" id="MobiDB-lite"/>
    </source>
</evidence>
<dbReference type="PROSITE" id="PS50181">
    <property type="entry name" value="FBOX"/>
    <property type="match status" value="1"/>
</dbReference>
<name>A0A2T3B7V4_AMORE</name>
<dbReference type="SUPFAM" id="SSF81383">
    <property type="entry name" value="F-box domain"/>
    <property type="match status" value="1"/>
</dbReference>
<proteinExistence type="predicted"/>
<dbReference type="InterPro" id="IPR001810">
    <property type="entry name" value="F-box_dom"/>
</dbReference>
<dbReference type="Proteomes" id="UP000241818">
    <property type="component" value="Unassembled WGS sequence"/>
</dbReference>
<dbReference type="EMBL" id="KZ679008">
    <property type="protein sequence ID" value="PSS22958.1"/>
    <property type="molecule type" value="Genomic_DNA"/>
</dbReference>
<feature type="region of interest" description="Disordered" evidence="1">
    <location>
        <begin position="326"/>
        <end position="345"/>
    </location>
</feature>
<dbReference type="InParanoid" id="A0A2T3B7V4"/>
<dbReference type="GeneID" id="36571631"/>
<dbReference type="AlphaFoldDB" id="A0A2T3B7V4"/>
<sequence length="403" mass="45805">MARTRSMLCDSFVQPSNPLNKPSTDPKHAQRTPAPLLDLPAEVILSVVDFLPKISVACLALCNRYLSQVIGHSAWASVRHQSKAARINFSSLLAKDLPQYFNCPACPTLHPTSAVSSWSWTARTCQILPCVRHSRAFTYHGLSWFKLKFAHIQLVMKRHHHGAPHGIALEALTHTAIRFDKRRQLTTLFSVEARIVDDDLLMRFQQWLFLPHAGNELFPKDPLSNARPKTHFPKHLLPYLCPHLTCFISAKLWPLLRARRESHTDTARSPRTPRCNKCLMDYSLETLDLGGKGVAVGATKWLDFGAGITPKDPKWLRHLDTSKDCYPSRAPRRSKPESSHVHGSIKTRFESQDGMSLEELTALNISRLFSDRQCKSVTQAPDGMVWKWRTPLKSSWWWDLDPS</sequence>
<evidence type="ECO:0000313" key="3">
    <source>
        <dbReference type="EMBL" id="PSS22958.1"/>
    </source>
</evidence>
<dbReference type="OrthoDB" id="3766406at2759"/>
<dbReference type="STRING" id="857342.A0A2T3B7V4"/>
<feature type="region of interest" description="Disordered" evidence="1">
    <location>
        <begin position="1"/>
        <end position="32"/>
    </location>
</feature>
<feature type="domain" description="F-box" evidence="2">
    <location>
        <begin position="33"/>
        <end position="78"/>
    </location>
</feature>
<evidence type="ECO:0000313" key="4">
    <source>
        <dbReference type="Proteomes" id="UP000241818"/>
    </source>
</evidence>
<dbReference type="InterPro" id="IPR036047">
    <property type="entry name" value="F-box-like_dom_sf"/>
</dbReference>
<evidence type="ECO:0000259" key="2">
    <source>
        <dbReference type="PROSITE" id="PS50181"/>
    </source>
</evidence>
<protein>
    <recommendedName>
        <fullName evidence="2">F-box domain-containing protein</fullName>
    </recommendedName>
</protein>
<reference evidence="3 4" key="1">
    <citation type="journal article" date="2018" name="New Phytol.">
        <title>Comparative genomics and transcriptomics depict ericoid mycorrhizal fungi as versatile saprotrophs and plant mutualists.</title>
        <authorList>
            <person name="Martino E."/>
            <person name="Morin E."/>
            <person name="Grelet G.A."/>
            <person name="Kuo A."/>
            <person name="Kohler A."/>
            <person name="Daghino S."/>
            <person name="Barry K.W."/>
            <person name="Cichocki N."/>
            <person name="Clum A."/>
            <person name="Dockter R.B."/>
            <person name="Hainaut M."/>
            <person name="Kuo R.C."/>
            <person name="LaButti K."/>
            <person name="Lindahl B.D."/>
            <person name="Lindquist E.A."/>
            <person name="Lipzen A."/>
            <person name="Khouja H.R."/>
            <person name="Magnuson J."/>
            <person name="Murat C."/>
            <person name="Ohm R.A."/>
            <person name="Singer S.W."/>
            <person name="Spatafora J.W."/>
            <person name="Wang M."/>
            <person name="Veneault-Fourrey C."/>
            <person name="Henrissat B."/>
            <person name="Grigoriev I.V."/>
            <person name="Martin F.M."/>
            <person name="Perotto S."/>
        </authorList>
    </citation>
    <scope>NUCLEOTIDE SEQUENCE [LARGE SCALE GENOMIC DNA]</scope>
    <source>
        <strain evidence="3 4">ATCC 22711</strain>
    </source>
</reference>
<feature type="compositionally biased region" description="Polar residues" evidence="1">
    <location>
        <begin position="13"/>
        <end position="23"/>
    </location>
</feature>
<keyword evidence="4" id="KW-1185">Reference proteome</keyword>
<accession>A0A2T3B7V4</accession>